<protein>
    <recommendedName>
        <fullName evidence="3">Beta-lactamase-related domain-containing protein</fullName>
    </recommendedName>
</protein>
<dbReference type="OrthoDB" id="5946976at2759"/>
<evidence type="ECO:0000313" key="5">
    <source>
        <dbReference type="Proteomes" id="UP000219286"/>
    </source>
</evidence>
<dbReference type="InterPro" id="IPR001466">
    <property type="entry name" value="Beta-lactam-related"/>
</dbReference>
<evidence type="ECO:0000256" key="1">
    <source>
        <dbReference type="ARBA" id="ARBA00038215"/>
    </source>
</evidence>
<dbReference type="SUPFAM" id="SSF56601">
    <property type="entry name" value="beta-lactamase/transpeptidase-like"/>
    <property type="match status" value="1"/>
</dbReference>
<name>A0A2H2ZGT8_TRIPA</name>
<evidence type="ECO:0000259" key="3">
    <source>
        <dbReference type="Pfam" id="PF00144"/>
    </source>
</evidence>
<dbReference type="PANTHER" id="PTHR46825">
    <property type="entry name" value="D-ALANYL-D-ALANINE-CARBOXYPEPTIDASE/ENDOPEPTIDASE AMPH"/>
    <property type="match status" value="1"/>
</dbReference>
<feature type="domain" description="Beta-lactamase-related" evidence="3">
    <location>
        <begin position="6"/>
        <end position="220"/>
    </location>
</feature>
<organism evidence="4 5">
    <name type="scientific">Trichoderma parareesei</name>
    <name type="common">Filamentous fungus</name>
    <dbReference type="NCBI Taxonomy" id="858221"/>
    <lineage>
        <taxon>Eukaryota</taxon>
        <taxon>Fungi</taxon>
        <taxon>Dikarya</taxon>
        <taxon>Ascomycota</taxon>
        <taxon>Pezizomycotina</taxon>
        <taxon>Sordariomycetes</taxon>
        <taxon>Hypocreomycetidae</taxon>
        <taxon>Hypocreales</taxon>
        <taxon>Hypocreaceae</taxon>
        <taxon>Trichoderma</taxon>
    </lineage>
</organism>
<sequence length="355" mass="39354">MIVMARPMTPQTLFEIGSASMLLTAAAVALLNTDSRCPEVRYNAEMAELLPEQFVMPDNMHDGVTVEDILSHRTGMAPNDDAHISFDDTHGDDARSVTLNVRNLSTSAPLQSRYLPCNLMYTVASYLVERKSGMAFADFLDQRMFQPLGMTRTNMWLDRAWRKGLGGSICPGYSWDPTIALTRLRVRQSRARAPSSPTSTTTSSLGPFIFGNMESADAAGELLMQDFLDELLDVPQQQRLTQDQTIQQLSRSGLCSAFTIMAFTSKVNGQSEAGAASPGAETSEQSRGQGSLAQKIPLRNYLGEFWNPGWRGINVTVGVEEGQLTTYVAQKQYRVGVMLEPELRGYVWFERAVRR</sequence>
<dbReference type="PANTHER" id="PTHR46825:SF9">
    <property type="entry name" value="BETA-LACTAMASE-RELATED DOMAIN-CONTAINING PROTEIN"/>
    <property type="match status" value="1"/>
</dbReference>
<feature type="region of interest" description="Disordered" evidence="2">
    <location>
        <begin position="271"/>
        <end position="291"/>
    </location>
</feature>
<accession>A0A2H2ZGT8</accession>
<proteinExistence type="inferred from homology"/>
<feature type="compositionally biased region" description="Polar residues" evidence="2">
    <location>
        <begin position="280"/>
        <end position="291"/>
    </location>
</feature>
<keyword evidence="5" id="KW-1185">Reference proteome</keyword>
<comment type="similarity">
    <text evidence="1">Belongs to the peptidase S12 family.</text>
</comment>
<evidence type="ECO:0000256" key="2">
    <source>
        <dbReference type="SAM" id="MobiDB-lite"/>
    </source>
</evidence>
<gene>
    <name evidence="4" type="ORF">A9Z42_0017570</name>
</gene>
<dbReference type="InterPro" id="IPR012338">
    <property type="entry name" value="Beta-lactam/transpept-like"/>
</dbReference>
<dbReference type="Proteomes" id="UP000219286">
    <property type="component" value="Unassembled WGS sequence"/>
</dbReference>
<evidence type="ECO:0000313" key="4">
    <source>
        <dbReference type="EMBL" id="OTA01436.1"/>
    </source>
</evidence>
<dbReference type="InterPro" id="IPR050491">
    <property type="entry name" value="AmpC-like"/>
</dbReference>
<dbReference type="Gene3D" id="3.40.710.10">
    <property type="entry name" value="DD-peptidase/beta-lactamase superfamily"/>
    <property type="match status" value="1"/>
</dbReference>
<dbReference type="AlphaFoldDB" id="A0A2H2ZGT8"/>
<dbReference type="Pfam" id="PF00144">
    <property type="entry name" value="Beta-lactamase"/>
    <property type="match status" value="1"/>
</dbReference>
<comment type="caution">
    <text evidence="4">The sequence shown here is derived from an EMBL/GenBank/DDBJ whole genome shotgun (WGS) entry which is preliminary data.</text>
</comment>
<dbReference type="EMBL" id="LFMI01000205">
    <property type="protein sequence ID" value="OTA01436.1"/>
    <property type="molecule type" value="Genomic_DNA"/>
</dbReference>
<reference evidence="4 5" key="1">
    <citation type="journal article" date="2015" name="Genome Announc.">
        <title>Genome sequence and annotation of Trichoderma parareesei, the ancestor of the cellulase producer Trichoderma reesei.</title>
        <authorList>
            <person name="Yang D."/>
            <person name="Pomraning K."/>
            <person name="Kopchinskiy A."/>
            <person name="Karimi Aghcheh R."/>
            <person name="Atanasova L."/>
            <person name="Chenthamara K."/>
            <person name="Baker S.E."/>
            <person name="Zhang R."/>
            <person name="Shen Q."/>
            <person name="Freitag M."/>
            <person name="Kubicek C.P."/>
            <person name="Druzhinina I.S."/>
        </authorList>
    </citation>
    <scope>NUCLEOTIDE SEQUENCE [LARGE SCALE GENOMIC DNA]</scope>
    <source>
        <strain evidence="4 5">CBS 125925</strain>
    </source>
</reference>